<dbReference type="AlphaFoldDB" id="G3GYJ6"/>
<evidence type="ECO:0000313" key="2">
    <source>
        <dbReference type="Proteomes" id="UP000001075"/>
    </source>
</evidence>
<sequence length="81" mass="9340">MEERRVFRGNFPDLKHLSWLLLFRDQQSSICMKNRTRSNLFWSVIGVGDMSNHSSCSQAFSSTPTEKNAVPLLRGNRDISH</sequence>
<dbReference type="Proteomes" id="UP000001075">
    <property type="component" value="Unassembled WGS sequence"/>
</dbReference>
<name>G3GYJ6_CRIGR</name>
<organism evidence="1 2">
    <name type="scientific">Cricetulus griseus</name>
    <name type="common">Chinese hamster</name>
    <name type="synonym">Cricetulus barabensis griseus</name>
    <dbReference type="NCBI Taxonomy" id="10029"/>
    <lineage>
        <taxon>Eukaryota</taxon>
        <taxon>Metazoa</taxon>
        <taxon>Chordata</taxon>
        <taxon>Craniata</taxon>
        <taxon>Vertebrata</taxon>
        <taxon>Euteleostomi</taxon>
        <taxon>Mammalia</taxon>
        <taxon>Eutheria</taxon>
        <taxon>Euarchontoglires</taxon>
        <taxon>Glires</taxon>
        <taxon>Rodentia</taxon>
        <taxon>Myomorpha</taxon>
        <taxon>Muroidea</taxon>
        <taxon>Cricetidae</taxon>
        <taxon>Cricetinae</taxon>
        <taxon>Cricetulus</taxon>
    </lineage>
</organism>
<dbReference type="EMBL" id="JH000067">
    <property type="protein sequence ID" value="EGW03936.1"/>
    <property type="molecule type" value="Genomic_DNA"/>
</dbReference>
<gene>
    <name evidence="1" type="ORF">I79_002876</name>
</gene>
<dbReference type="InParanoid" id="G3GYJ6"/>
<evidence type="ECO:0000313" key="1">
    <source>
        <dbReference type="EMBL" id="EGW03936.1"/>
    </source>
</evidence>
<accession>G3GYJ6</accession>
<reference evidence="2" key="1">
    <citation type="journal article" date="2011" name="Nat. Biotechnol.">
        <title>The genomic sequence of the Chinese hamster ovary (CHO)-K1 cell line.</title>
        <authorList>
            <person name="Xu X."/>
            <person name="Nagarajan H."/>
            <person name="Lewis N.E."/>
            <person name="Pan S."/>
            <person name="Cai Z."/>
            <person name="Liu X."/>
            <person name="Chen W."/>
            <person name="Xie M."/>
            <person name="Wang W."/>
            <person name="Hammond S."/>
            <person name="Andersen M.R."/>
            <person name="Neff N."/>
            <person name="Passarelli B."/>
            <person name="Koh W."/>
            <person name="Fan H.C."/>
            <person name="Wang J."/>
            <person name="Gui Y."/>
            <person name="Lee K.H."/>
            <person name="Betenbaugh M.J."/>
            <person name="Quake S.R."/>
            <person name="Famili I."/>
            <person name="Palsson B.O."/>
            <person name="Wang J."/>
        </authorList>
    </citation>
    <scope>NUCLEOTIDE SEQUENCE [LARGE SCALE GENOMIC DNA]</scope>
    <source>
        <strain evidence="2">CHO K1 cell line</strain>
    </source>
</reference>
<protein>
    <submittedName>
        <fullName evidence="1">Uncharacterized protein</fullName>
    </submittedName>
</protein>
<proteinExistence type="predicted"/>